<evidence type="ECO:0000256" key="3">
    <source>
        <dbReference type="ARBA" id="ARBA00023125"/>
    </source>
</evidence>
<dbReference type="PANTHER" id="PTHR30346:SF0">
    <property type="entry name" value="HCA OPERON TRANSCRIPTIONAL ACTIVATOR HCAR"/>
    <property type="match status" value="1"/>
</dbReference>
<reference evidence="6 7" key="1">
    <citation type="submission" date="2021-11" db="EMBL/GenBank/DDBJ databases">
        <authorList>
            <person name="Oh E.-T."/>
            <person name="Kim S.-B."/>
        </authorList>
    </citation>
    <scope>NUCLEOTIDE SEQUENCE [LARGE SCALE GENOMIC DNA]</scope>
    <source>
        <strain evidence="6 7">MMS20-SJTR3</strain>
    </source>
</reference>
<keyword evidence="2" id="KW-0805">Transcription regulation</keyword>
<dbReference type="RefSeq" id="WP_230513621.1">
    <property type="nucleotide sequence ID" value="NZ_JAJITD010000027.1"/>
</dbReference>
<dbReference type="Pfam" id="PF03466">
    <property type="entry name" value="LysR_substrate"/>
    <property type="match status" value="1"/>
</dbReference>
<dbReference type="PRINTS" id="PR00039">
    <property type="entry name" value="HTHLYSR"/>
</dbReference>
<evidence type="ECO:0000313" key="6">
    <source>
        <dbReference type="EMBL" id="MCC8397363.1"/>
    </source>
</evidence>
<proteinExistence type="inferred from homology"/>
<comment type="similarity">
    <text evidence="1">Belongs to the LysR transcriptional regulatory family.</text>
</comment>
<dbReference type="PANTHER" id="PTHR30346">
    <property type="entry name" value="TRANSCRIPTIONAL DUAL REGULATOR HCAR-RELATED"/>
    <property type="match status" value="1"/>
</dbReference>
<evidence type="ECO:0000256" key="1">
    <source>
        <dbReference type="ARBA" id="ARBA00009437"/>
    </source>
</evidence>
<dbReference type="SUPFAM" id="SSF53850">
    <property type="entry name" value="Periplasmic binding protein-like II"/>
    <property type="match status" value="1"/>
</dbReference>
<organism evidence="6 7">
    <name type="scientific">Paraburkholderia sejongensis</name>
    <dbReference type="NCBI Taxonomy" id="2886946"/>
    <lineage>
        <taxon>Bacteria</taxon>
        <taxon>Pseudomonadati</taxon>
        <taxon>Pseudomonadota</taxon>
        <taxon>Betaproteobacteria</taxon>
        <taxon>Burkholderiales</taxon>
        <taxon>Burkholderiaceae</taxon>
        <taxon>Paraburkholderia</taxon>
    </lineage>
</organism>
<sequence length="317" mass="35409">MYNTEIVSCETILEGYLRMELRHLRYFVTVADELNFTRAALLLHTAQPALSQRIRDLENELGVQLLERTNRKVELTEAGKVFLAEARVTLAQAGRTVSRTLDAARRRDRGVTIGFVPAAEARIFPTILHQLATDLPQLNVTLRSLPTAEQEEALLADEIDVAFMRRPVHSAELASEVVLTEPLVVLLPTAHPLAKLERIAPEMLDGEAFISSDPQFSGQLYSVVEEYCTKHALHRRVIQVASNVLLNLNLVRMNLGYALLPAYVSALAGESICCRPLDREPPYLDLLMVRRANNRSAALSRLLELVRNAAIDRDTVA</sequence>
<evidence type="ECO:0000256" key="4">
    <source>
        <dbReference type="ARBA" id="ARBA00023163"/>
    </source>
</evidence>
<keyword evidence="4" id="KW-0804">Transcription</keyword>
<dbReference type="Pfam" id="PF00126">
    <property type="entry name" value="HTH_1"/>
    <property type="match status" value="1"/>
</dbReference>
<dbReference type="Gene3D" id="3.40.190.10">
    <property type="entry name" value="Periplasmic binding protein-like II"/>
    <property type="match status" value="2"/>
</dbReference>
<dbReference type="EMBL" id="JAJITD010000027">
    <property type="protein sequence ID" value="MCC8397363.1"/>
    <property type="molecule type" value="Genomic_DNA"/>
</dbReference>
<dbReference type="InterPro" id="IPR036388">
    <property type="entry name" value="WH-like_DNA-bd_sf"/>
</dbReference>
<feature type="domain" description="HTH lysR-type" evidence="5">
    <location>
        <begin position="19"/>
        <end position="76"/>
    </location>
</feature>
<dbReference type="Gene3D" id="1.10.10.10">
    <property type="entry name" value="Winged helix-like DNA-binding domain superfamily/Winged helix DNA-binding domain"/>
    <property type="match status" value="1"/>
</dbReference>
<name>A0ABS8K661_9BURK</name>
<dbReference type="PROSITE" id="PS50931">
    <property type="entry name" value="HTH_LYSR"/>
    <property type="match status" value="1"/>
</dbReference>
<dbReference type="SUPFAM" id="SSF46785">
    <property type="entry name" value="Winged helix' DNA-binding domain"/>
    <property type="match status" value="1"/>
</dbReference>
<comment type="caution">
    <text evidence="6">The sequence shown here is derived from an EMBL/GenBank/DDBJ whole genome shotgun (WGS) entry which is preliminary data.</text>
</comment>
<dbReference type="InterPro" id="IPR036390">
    <property type="entry name" value="WH_DNA-bd_sf"/>
</dbReference>
<dbReference type="InterPro" id="IPR005119">
    <property type="entry name" value="LysR_subst-bd"/>
</dbReference>
<accession>A0ABS8K661</accession>
<evidence type="ECO:0000259" key="5">
    <source>
        <dbReference type="PROSITE" id="PS50931"/>
    </source>
</evidence>
<dbReference type="InterPro" id="IPR000847">
    <property type="entry name" value="LysR_HTH_N"/>
</dbReference>
<keyword evidence="7" id="KW-1185">Reference proteome</keyword>
<evidence type="ECO:0000256" key="2">
    <source>
        <dbReference type="ARBA" id="ARBA00023015"/>
    </source>
</evidence>
<protein>
    <submittedName>
        <fullName evidence="6">LysR family transcriptional regulator</fullName>
    </submittedName>
</protein>
<gene>
    <name evidence="6" type="ORF">LJ656_32895</name>
</gene>
<keyword evidence="3" id="KW-0238">DNA-binding</keyword>
<dbReference type="Proteomes" id="UP001431019">
    <property type="component" value="Unassembled WGS sequence"/>
</dbReference>
<evidence type="ECO:0000313" key="7">
    <source>
        <dbReference type="Proteomes" id="UP001431019"/>
    </source>
</evidence>